<evidence type="ECO:0000313" key="2">
    <source>
        <dbReference type="Proteomes" id="UP000249661"/>
    </source>
</evidence>
<name>A0ACD1HKM9_9EURO</name>
<gene>
    <name evidence="1" type="ORF">BO66DRAFT_142672</name>
</gene>
<keyword evidence="2" id="KW-1185">Reference proteome</keyword>
<accession>A0ACD1HKM9</accession>
<organism evidence="1 2">
    <name type="scientific">Aspergillus aculeatinus CBS 121060</name>
    <dbReference type="NCBI Taxonomy" id="1448322"/>
    <lineage>
        <taxon>Eukaryota</taxon>
        <taxon>Fungi</taxon>
        <taxon>Dikarya</taxon>
        <taxon>Ascomycota</taxon>
        <taxon>Pezizomycotina</taxon>
        <taxon>Eurotiomycetes</taxon>
        <taxon>Eurotiomycetidae</taxon>
        <taxon>Eurotiales</taxon>
        <taxon>Aspergillaceae</taxon>
        <taxon>Aspergillus</taxon>
        <taxon>Aspergillus subgen. Circumdati</taxon>
    </lineage>
</organism>
<evidence type="ECO:0000313" key="1">
    <source>
        <dbReference type="EMBL" id="RAH74115.1"/>
    </source>
</evidence>
<dbReference type="EMBL" id="KZ824936">
    <property type="protein sequence ID" value="RAH74115.1"/>
    <property type="molecule type" value="Genomic_DNA"/>
</dbReference>
<dbReference type="Proteomes" id="UP000249661">
    <property type="component" value="Unassembled WGS sequence"/>
</dbReference>
<proteinExistence type="predicted"/>
<protein>
    <submittedName>
        <fullName evidence="1">Uncharacterized protein</fullName>
    </submittedName>
</protein>
<sequence>MQPLIGQPHQSFFCKWAMTKATANGIASGWIVLMGMCIAFIIAIIQDYFYFSTAHLMAIAKNCLNALVPFHISLFSR</sequence>
<reference evidence="1" key="1">
    <citation type="submission" date="2018-02" db="EMBL/GenBank/DDBJ databases">
        <title>The genomes of Aspergillus section Nigri reveals drivers in fungal speciation.</title>
        <authorList>
            <consortium name="DOE Joint Genome Institute"/>
            <person name="Vesth T.C."/>
            <person name="Nybo J."/>
            <person name="Theobald S."/>
            <person name="Brandl J."/>
            <person name="Frisvad J.C."/>
            <person name="Nielsen K.F."/>
            <person name="Lyhne E.K."/>
            <person name="Kogle M.E."/>
            <person name="Kuo A."/>
            <person name="Riley R."/>
            <person name="Clum A."/>
            <person name="Nolan M."/>
            <person name="Lipzen A."/>
            <person name="Salamov A."/>
            <person name="Henrissat B."/>
            <person name="Wiebenga A."/>
            <person name="De vries R.P."/>
            <person name="Grigoriev I.V."/>
            <person name="Mortensen U.H."/>
            <person name="Andersen M.R."/>
            <person name="Baker S.E."/>
        </authorList>
    </citation>
    <scope>NUCLEOTIDE SEQUENCE</scope>
    <source>
        <strain evidence="1">CBS 121060</strain>
    </source>
</reference>